<evidence type="ECO:0000313" key="3">
    <source>
        <dbReference type="Proteomes" id="UP000480185"/>
    </source>
</evidence>
<dbReference type="EMBL" id="WJNH01000011">
    <property type="protein sequence ID" value="MRG87747.1"/>
    <property type="molecule type" value="Genomic_DNA"/>
</dbReference>
<dbReference type="OrthoDB" id="3171511at2"/>
<keyword evidence="3" id="KW-1185">Reference proteome</keyword>
<name>A0A6G1X9X7_9BACI</name>
<evidence type="ECO:0000259" key="1">
    <source>
        <dbReference type="Pfam" id="PF01636"/>
    </source>
</evidence>
<gene>
    <name evidence="2" type="ORF">GH754_15790</name>
</gene>
<organism evidence="2 3">
    <name type="scientific">Salinibacillus xinjiangensis</name>
    <dbReference type="NCBI Taxonomy" id="1229268"/>
    <lineage>
        <taxon>Bacteria</taxon>
        <taxon>Bacillati</taxon>
        <taxon>Bacillota</taxon>
        <taxon>Bacilli</taxon>
        <taxon>Bacillales</taxon>
        <taxon>Bacillaceae</taxon>
        <taxon>Salinibacillus</taxon>
    </lineage>
</organism>
<dbReference type="RefSeq" id="WP_153729633.1">
    <property type="nucleotide sequence ID" value="NZ_WJNH01000011.1"/>
</dbReference>
<feature type="domain" description="Aminoglycoside phosphotransferase" evidence="1">
    <location>
        <begin position="14"/>
        <end position="219"/>
    </location>
</feature>
<evidence type="ECO:0000313" key="2">
    <source>
        <dbReference type="EMBL" id="MRG87747.1"/>
    </source>
</evidence>
<accession>A0A6G1X9X7</accession>
<keyword evidence="2" id="KW-0808">Transferase</keyword>
<dbReference type="InterPro" id="IPR052077">
    <property type="entry name" value="CcrZ_PhaseVar_Mediator"/>
</dbReference>
<comment type="caution">
    <text evidence="2">The sequence shown here is derived from an EMBL/GenBank/DDBJ whole genome shotgun (WGS) entry which is preliminary data.</text>
</comment>
<reference evidence="2 3" key="1">
    <citation type="submission" date="2019-11" db="EMBL/GenBank/DDBJ databases">
        <authorList>
            <person name="Li J."/>
        </authorList>
    </citation>
    <scope>NUCLEOTIDE SEQUENCE [LARGE SCALE GENOMIC DNA]</scope>
    <source>
        <strain evidence="2 3">J4</strain>
    </source>
</reference>
<dbReference type="SUPFAM" id="SSF56112">
    <property type="entry name" value="Protein kinase-like (PK-like)"/>
    <property type="match status" value="1"/>
</dbReference>
<dbReference type="PANTHER" id="PTHR40086:SF1">
    <property type="entry name" value="CELL CYCLE REGULATOR CCRZ"/>
    <property type="match status" value="1"/>
</dbReference>
<protein>
    <submittedName>
        <fullName evidence="2">Phosphotransferase</fullName>
    </submittedName>
</protein>
<dbReference type="Gene3D" id="3.90.1200.10">
    <property type="match status" value="1"/>
</dbReference>
<proteinExistence type="predicted"/>
<dbReference type="GO" id="GO:0016740">
    <property type="term" value="F:transferase activity"/>
    <property type="evidence" value="ECO:0007669"/>
    <property type="project" value="UniProtKB-KW"/>
</dbReference>
<dbReference type="AlphaFoldDB" id="A0A6G1X9X7"/>
<dbReference type="Proteomes" id="UP000480185">
    <property type="component" value="Unassembled WGS sequence"/>
</dbReference>
<dbReference type="InterPro" id="IPR011009">
    <property type="entry name" value="Kinase-like_dom_sf"/>
</dbReference>
<dbReference type="Pfam" id="PF01636">
    <property type="entry name" value="APH"/>
    <property type="match status" value="1"/>
</dbReference>
<dbReference type="PANTHER" id="PTHR40086">
    <property type="entry name" value="PHOSPHOTRANSFERASE YTMP-RELATED"/>
    <property type="match status" value="1"/>
</dbReference>
<sequence length="264" mass="31076">MEQILGKEWTITPAGGSTGEAYYAKSEEKRLFLKRNSSPFIAVLSAEGIVPKLVWTKRLENGDVITAQQWLEGRQLTQDEMKHERVAALLSKIHHSTELIDLFMRMGKKPLEPEMIMAKLKETHFNQRQVDTSLDIHKALKYLQDKLPYVQHKNKVVCHCDVNHNNWLLARNEQLYLIDWDNAMIADPAIDIGILLQKYVPRDEWASWLDRYGIHYDEDILNRIKWYVIAQSVSFIQWHYERNENKECTVWQNTLQKMLSKIEV</sequence>
<dbReference type="InterPro" id="IPR002575">
    <property type="entry name" value="Aminoglycoside_PTrfase"/>
</dbReference>